<keyword evidence="3" id="KW-1185">Reference proteome</keyword>
<sequence>MPEHTAADPTARPLSGWFSLSRLAAGLIPKARIPALAPAFSPALPRALVAIGAVLAAPVAGHGQEPAREPLEAQAPAQAQAPEADAPAIAYLRCLDAADVALVSAHRGGPAPGYPENALETFAHAASLGPVALEVDVRRSADGVLLLMHDDTLDRTTTGTGPVADTPWQRIAGLRLRDNDGAATDFAVPTLDAALAWALGWRGAPVLLQLDVKRGVDIARVARAVRAHNAEAVATVITYSADAAATALAANDRLGVSVSVDAEADLKALAARGVDPRRILAWTGVGAPAPALWQALDAAGVPVSFGTMWDIDRAIAASGDDARYRRLVGQGVDLLATDRAAAAHAAITDPDRTSQAARRCAARHR</sequence>
<protein>
    <submittedName>
        <fullName evidence="2">Glycerophosphoryl diester phosphodiesterase</fullName>
    </submittedName>
</protein>
<dbReference type="PANTHER" id="PTHR46320:SF1">
    <property type="entry name" value="GLYCEROPHOSPHODIESTER PHOSPHODIESTERASE 1"/>
    <property type="match status" value="1"/>
</dbReference>
<dbReference type="OrthoDB" id="1854250at2"/>
<dbReference type="GO" id="GO:0006644">
    <property type="term" value="P:phospholipid metabolic process"/>
    <property type="evidence" value="ECO:0007669"/>
    <property type="project" value="TreeGrafter"/>
</dbReference>
<organism evidence="2 3">
    <name type="scientific">Rhodothalassium salexigens DSM 2132</name>
    <dbReference type="NCBI Taxonomy" id="1188247"/>
    <lineage>
        <taxon>Bacteria</taxon>
        <taxon>Pseudomonadati</taxon>
        <taxon>Pseudomonadota</taxon>
        <taxon>Alphaproteobacteria</taxon>
        <taxon>Rhodothalassiales</taxon>
        <taxon>Rhodothalassiaceae</taxon>
        <taxon>Rhodothalassium</taxon>
    </lineage>
</organism>
<dbReference type="Pfam" id="PF03009">
    <property type="entry name" value="GDPD"/>
    <property type="match status" value="1"/>
</dbReference>
<dbReference type="RefSeq" id="WP_132709081.1">
    <property type="nucleotide sequence ID" value="NZ_JACIGF010000009.1"/>
</dbReference>
<dbReference type="PROSITE" id="PS51704">
    <property type="entry name" value="GP_PDE"/>
    <property type="match status" value="1"/>
</dbReference>
<dbReference type="GO" id="GO:0005886">
    <property type="term" value="C:plasma membrane"/>
    <property type="evidence" value="ECO:0007669"/>
    <property type="project" value="TreeGrafter"/>
</dbReference>
<dbReference type="InParanoid" id="A0A4R2PC29"/>
<evidence type="ECO:0000313" key="3">
    <source>
        <dbReference type="Proteomes" id="UP000295399"/>
    </source>
</evidence>
<dbReference type="GO" id="GO:0070291">
    <property type="term" value="P:N-acylethanolamine metabolic process"/>
    <property type="evidence" value="ECO:0007669"/>
    <property type="project" value="TreeGrafter"/>
</dbReference>
<dbReference type="GO" id="GO:0006580">
    <property type="term" value="P:ethanolamine metabolic process"/>
    <property type="evidence" value="ECO:0007669"/>
    <property type="project" value="TreeGrafter"/>
</dbReference>
<dbReference type="Proteomes" id="UP000295399">
    <property type="component" value="Unassembled WGS sequence"/>
</dbReference>
<gene>
    <name evidence="2" type="ORF">EV659_10989</name>
</gene>
<dbReference type="PANTHER" id="PTHR46320">
    <property type="entry name" value="GLYCEROPHOSPHODIESTER PHOSPHODIESTERASE 1"/>
    <property type="match status" value="1"/>
</dbReference>
<dbReference type="InterPro" id="IPR030395">
    <property type="entry name" value="GP_PDE_dom"/>
</dbReference>
<dbReference type="SUPFAM" id="SSF51695">
    <property type="entry name" value="PLC-like phosphodiesterases"/>
    <property type="match status" value="1"/>
</dbReference>
<feature type="domain" description="GP-PDE" evidence="1">
    <location>
        <begin position="101"/>
        <end position="347"/>
    </location>
</feature>
<proteinExistence type="predicted"/>
<evidence type="ECO:0000259" key="1">
    <source>
        <dbReference type="PROSITE" id="PS51704"/>
    </source>
</evidence>
<dbReference type="EMBL" id="SLXO01000009">
    <property type="protein sequence ID" value="TCP32597.1"/>
    <property type="molecule type" value="Genomic_DNA"/>
</dbReference>
<comment type="caution">
    <text evidence="2">The sequence shown here is derived from an EMBL/GenBank/DDBJ whole genome shotgun (WGS) entry which is preliminary data.</text>
</comment>
<dbReference type="InterPro" id="IPR017946">
    <property type="entry name" value="PLC-like_Pdiesterase_TIM-brl"/>
</dbReference>
<reference evidence="2 3" key="1">
    <citation type="submission" date="2019-03" db="EMBL/GenBank/DDBJ databases">
        <title>Genomic Encyclopedia of Type Strains, Phase IV (KMG-IV): sequencing the most valuable type-strain genomes for metagenomic binning, comparative biology and taxonomic classification.</title>
        <authorList>
            <person name="Goeker M."/>
        </authorList>
    </citation>
    <scope>NUCLEOTIDE SEQUENCE [LARGE SCALE GENOMIC DNA]</scope>
    <source>
        <strain evidence="2 3">DSM 2132</strain>
    </source>
</reference>
<dbReference type="GO" id="GO:0008889">
    <property type="term" value="F:glycerophosphodiester phosphodiesterase activity"/>
    <property type="evidence" value="ECO:0007669"/>
    <property type="project" value="TreeGrafter"/>
</dbReference>
<dbReference type="AlphaFoldDB" id="A0A4R2PC29"/>
<dbReference type="CDD" id="cd08566">
    <property type="entry name" value="GDPD_AtGDE_like"/>
    <property type="match status" value="1"/>
</dbReference>
<evidence type="ECO:0000313" key="2">
    <source>
        <dbReference type="EMBL" id="TCP32597.1"/>
    </source>
</evidence>
<name>A0A4R2PC29_RHOSA</name>
<accession>A0A4R2PC29</accession>
<dbReference type="Gene3D" id="3.20.20.190">
    <property type="entry name" value="Phosphatidylinositol (PI) phosphodiesterase"/>
    <property type="match status" value="1"/>
</dbReference>